<accession>A0A1V6U0B7</accession>
<name>A0A1V6U0B7_9EURO</name>
<gene>
    <name evidence="10" type="ORF">PENSTE_c001G02171</name>
</gene>
<comment type="similarity">
    <text evidence="2">Belongs to the NPC2 family.</text>
</comment>
<evidence type="ECO:0000256" key="2">
    <source>
        <dbReference type="ARBA" id="ARBA00006370"/>
    </source>
</evidence>
<comment type="function">
    <text evidence="1">Catalyzes the intermembrane transfer of phosphatidylglycerol and phosphatidylinositol.</text>
</comment>
<comment type="subunit">
    <text evidence="3">Monomer.</text>
</comment>
<dbReference type="Proteomes" id="UP000191285">
    <property type="component" value="Unassembled WGS sequence"/>
</dbReference>
<dbReference type="PANTHER" id="PTHR11306:SF0">
    <property type="entry name" value="PHOSPHATIDYLGLYCEROL_PHOSPHATIDYLINOSITOL TRANSFER PROTEIN"/>
    <property type="match status" value="1"/>
</dbReference>
<dbReference type="InterPro" id="IPR033917">
    <property type="entry name" value="ML_PG-PI_TP"/>
</dbReference>
<protein>
    <recommendedName>
        <fullName evidence="4">Phosphatidylglycerol/phosphatidylinositol transfer protein</fullName>
    </recommendedName>
</protein>
<evidence type="ECO:0000256" key="3">
    <source>
        <dbReference type="ARBA" id="ARBA00011245"/>
    </source>
</evidence>
<evidence type="ECO:0000256" key="1">
    <source>
        <dbReference type="ARBA" id="ARBA00002053"/>
    </source>
</evidence>
<feature type="signal peptide" evidence="8">
    <location>
        <begin position="1"/>
        <end position="18"/>
    </location>
</feature>
<evidence type="ECO:0000256" key="5">
    <source>
        <dbReference type="ARBA" id="ARBA00022448"/>
    </source>
</evidence>
<dbReference type="EMBL" id="MLKD01000001">
    <property type="protein sequence ID" value="OQE32027.1"/>
    <property type="molecule type" value="Genomic_DNA"/>
</dbReference>
<feature type="domain" description="MD-2-related lipid-recognition" evidence="9">
    <location>
        <begin position="48"/>
        <end position="169"/>
    </location>
</feature>
<evidence type="ECO:0000256" key="4">
    <source>
        <dbReference type="ARBA" id="ARBA00016056"/>
    </source>
</evidence>
<dbReference type="OrthoDB" id="6409159at2759"/>
<keyword evidence="11" id="KW-1185">Reference proteome</keyword>
<dbReference type="GO" id="GO:0032366">
    <property type="term" value="P:intracellular sterol transport"/>
    <property type="evidence" value="ECO:0007669"/>
    <property type="project" value="InterPro"/>
</dbReference>
<dbReference type="Pfam" id="PF02221">
    <property type="entry name" value="E1_DerP2_DerF2"/>
    <property type="match status" value="1"/>
</dbReference>
<organism evidence="10 11">
    <name type="scientific">Penicillium steckii</name>
    <dbReference type="NCBI Taxonomy" id="303698"/>
    <lineage>
        <taxon>Eukaryota</taxon>
        <taxon>Fungi</taxon>
        <taxon>Dikarya</taxon>
        <taxon>Ascomycota</taxon>
        <taxon>Pezizomycotina</taxon>
        <taxon>Eurotiomycetes</taxon>
        <taxon>Eurotiomycetidae</taxon>
        <taxon>Eurotiales</taxon>
        <taxon>Aspergillaceae</taxon>
        <taxon>Penicillium</taxon>
    </lineage>
</organism>
<evidence type="ECO:0000256" key="6">
    <source>
        <dbReference type="ARBA" id="ARBA00022729"/>
    </source>
</evidence>
<dbReference type="PANTHER" id="PTHR11306">
    <property type="entry name" value="NIEMANN PICK TYPE C2 PROTEIN NPC2-RELATED"/>
    <property type="match status" value="1"/>
</dbReference>
<evidence type="ECO:0000259" key="9">
    <source>
        <dbReference type="SMART" id="SM00737"/>
    </source>
</evidence>
<sequence>MKFLSVATLLLASPLVSAASFPSLFDPTQVTLNAGTTEDFPVQGDNPLNYCEKPAGNVLTIDSVDLDPNPPKPGTTLTIKASGTLSETVDKGATVNLVVKWGVITLISQTVDLCEQIKNVDLECPLEKGHMALTKEVKLPAHIPPGKYSVLADVYTKDQKKVTCLKADGIEFTI</sequence>
<dbReference type="FunFam" id="2.60.40.770:FF:000004">
    <property type="entry name" value="Phosphatidylglycerol/phosphatidylinositol transfer protein"/>
    <property type="match status" value="1"/>
</dbReference>
<dbReference type="GO" id="GO:0032934">
    <property type="term" value="F:sterol binding"/>
    <property type="evidence" value="ECO:0007669"/>
    <property type="project" value="InterPro"/>
</dbReference>
<evidence type="ECO:0000256" key="8">
    <source>
        <dbReference type="SAM" id="SignalP"/>
    </source>
</evidence>
<keyword evidence="7" id="KW-0445">Lipid transport</keyword>
<dbReference type="SMART" id="SM00737">
    <property type="entry name" value="ML"/>
    <property type="match status" value="1"/>
</dbReference>
<proteinExistence type="inferred from homology"/>
<dbReference type="InterPro" id="IPR039670">
    <property type="entry name" value="NPC2-like"/>
</dbReference>
<reference evidence="11" key="1">
    <citation type="journal article" date="2017" name="Nat. Microbiol.">
        <title>Global analysis of biosynthetic gene clusters reveals vast potential of secondary metabolite production in Penicillium species.</title>
        <authorList>
            <person name="Nielsen J.C."/>
            <person name="Grijseels S."/>
            <person name="Prigent S."/>
            <person name="Ji B."/>
            <person name="Dainat J."/>
            <person name="Nielsen K.F."/>
            <person name="Frisvad J.C."/>
            <person name="Workman M."/>
            <person name="Nielsen J."/>
        </authorList>
    </citation>
    <scope>NUCLEOTIDE SEQUENCE [LARGE SCALE GENOMIC DNA]</scope>
    <source>
        <strain evidence="11">IBT 24891</strain>
    </source>
</reference>
<keyword evidence="5" id="KW-0813">Transport</keyword>
<evidence type="ECO:0000313" key="11">
    <source>
        <dbReference type="Proteomes" id="UP000191285"/>
    </source>
</evidence>
<feature type="chain" id="PRO_5012415655" description="Phosphatidylglycerol/phosphatidylinositol transfer protein" evidence="8">
    <location>
        <begin position="19"/>
        <end position="174"/>
    </location>
</feature>
<keyword evidence="6 8" id="KW-0732">Signal</keyword>
<dbReference type="InterPro" id="IPR014756">
    <property type="entry name" value="Ig_E-set"/>
</dbReference>
<dbReference type="STRING" id="303698.A0A1V6U0B7"/>
<dbReference type="AlphaFoldDB" id="A0A1V6U0B7"/>
<dbReference type="InterPro" id="IPR003172">
    <property type="entry name" value="ML_dom"/>
</dbReference>
<dbReference type="SUPFAM" id="SSF81296">
    <property type="entry name" value="E set domains"/>
    <property type="match status" value="1"/>
</dbReference>
<dbReference type="CDD" id="cd00917">
    <property type="entry name" value="PG-PI_TP"/>
    <property type="match status" value="1"/>
</dbReference>
<dbReference type="Gene3D" id="2.60.40.770">
    <property type="match status" value="1"/>
</dbReference>
<comment type="caution">
    <text evidence="10">The sequence shown here is derived from an EMBL/GenBank/DDBJ whole genome shotgun (WGS) entry which is preliminary data.</text>
</comment>
<evidence type="ECO:0000256" key="7">
    <source>
        <dbReference type="ARBA" id="ARBA00023055"/>
    </source>
</evidence>
<evidence type="ECO:0000313" key="10">
    <source>
        <dbReference type="EMBL" id="OQE32027.1"/>
    </source>
</evidence>